<feature type="compositionally biased region" description="Low complexity" evidence="7">
    <location>
        <begin position="715"/>
        <end position="744"/>
    </location>
</feature>
<evidence type="ECO:0000256" key="5">
    <source>
        <dbReference type="ARBA" id="ARBA00022989"/>
    </source>
</evidence>
<comment type="subcellular location">
    <subcellularLocation>
        <location evidence="1">Cell membrane</location>
        <topology evidence="1">Multi-pass membrane protein</topology>
    </subcellularLocation>
</comment>
<evidence type="ECO:0000256" key="7">
    <source>
        <dbReference type="SAM" id="MobiDB-lite"/>
    </source>
</evidence>
<reference evidence="11" key="1">
    <citation type="submission" date="2013-02" db="EMBL/GenBank/DDBJ databases">
        <title>The complete genome sequence of Corynebacterium casei LMG S-19264 (=DSM 44701).</title>
        <authorList>
            <person name="Ruckert C."/>
            <person name="Albersmeier A."/>
            <person name="Kalinowski J."/>
        </authorList>
    </citation>
    <scope>NUCLEOTIDE SEQUENCE [LARGE SCALE GENOMIC DNA]</scope>
    <source>
        <strain evidence="11">LMG S-19264</strain>
    </source>
</reference>
<evidence type="ECO:0000256" key="3">
    <source>
        <dbReference type="ARBA" id="ARBA00022475"/>
    </source>
</evidence>
<keyword evidence="3" id="KW-1003">Cell membrane</keyword>
<evidence type="ECO:0000256" key="6">
    <source>
        <dbReference type="ARBA" id="ARBA00023136"/>
    </source>
</evidence>
<feature type="transmembrane region" description="Helical" evidence="8">
    <location>
        <begin position="511"/>
        <end position="532"/>
    </location>
</feature>
<feature type="transmembrane region" description="Helical" evidence="8">
    <location>
        <begin position="264"/>
        <end position="293"/>
    </location>
</feature>
<keyword evidence="11" id="KW-1185">Reference proteome</keyword>
<feature type="transmembrane region" description="Helical" evidence="8">
    <location>
        <begin position="305"/>
        <end position="328"/>
    </location>
</feature>
<gene>
    <name evidence="10" type="ORF">CCASEI_13090</name>
</gene>
<feature type="domain" description="Membrane transport protein MMPL" evidence="9">
    <location>
        <begin position="46"/>
        <end position="354"/>
    </location>
</feature>
<evidence type="ECO:0000259" key="9">
    <source>
        <dbReference type="Pfam" id="PF03176"/>
    </source>
</evidence>
<comment type="similarity">
    <text evidence="2">Belongs to the resistance-nodulation-cell division (RND) (TC 2.A.6) family. MmpL subfamily.</text>
</comment>
<keyword evidence="5 8" id="KW-1133">Transmembrane helix</keyword>
<dbReference type="GeneID" id="82878713"/>
<dbReference type="SUPFAM" id="SSF82866">
    <property type="entry name" value="Multidrug efflux transporter AcrB transmembrane domain"/>
    <property type="match status" value="2"/>
</dbReference>
<feature type="transmembrane region" description="Helical" evidence="8">
    <location>
        <begin position="645"/>
        <end position="667"/>
    </location>
</feature>
<feature type="transmembrane region" description="Helical" evidence="8">
    <location>
        <begin position="539"/>
        <end position="563"/>
    </location>
</feature>
<dbReference type="InterPro" id="IPR004869">
    <property type="entry name" value="MMPL_dom"/>
</dbReference>
<dbReference type="RefSeq" id="WP_025388228.1">
    <property type="nucleotide sequence ID" value="NZ_CP004350.1"/>
</dbReference>
<feature type="transmembrane region" description="Helical" evidence="8">
    <location>
        <begin position="214"/>
        <end position="243"/>
    </location>
</feature>
<evidence type="ECO:0000256" key="2">
    <source>
        <dbReference type="ARBA" id="ARBA00010157"/>
    </source>
</evidence>
<accession>A0ABM5PSW8</accession>
<feature type="domain" description="Membrane transport protein MMPL" evidence="9">
    <location>
        <begin position="465"/>
        <end position="684"/>
    </location>
</feature>
<evidence type="ECO:0000313" key="10">
    <source>
        <dbReference type="EMBL" id="AHI21168.1"/>
    </source>
</evidence>
<feature type="transmembrane region" description="Helical" evidence="8">
    <location>
        <begin position="575"/>
        <end position="595"/>
    </location>
</feature>
<name>A0ABM5PSW8_9CORY</name>
<dbReference type="Proteomes" id="UP000019226">
    <property type="component" value="Chromosome"/>
</dbReference>
<evidence type="ECO:0000256" key="8">
    <source>
        <dbReference type="SAM" id="Phobius"/>
    </source>
</evidence>
<feature type="region of interest" description="Disordered" evidence="7">
    <location>
        <begin position="697"/>
        <end position="835"/>
    </location>
</feature>
<evidence type="ECO:0000256" key="4">
    <source>
        <dbReference type="ARBA" id="ARBA00022692"/>
    </source>
</evidence>
<dbReference type="Gene3D" id="1.20.1640.10">
    <property type="entry name" value="Multidrug efflux transporter AcrB transmembrane domain"/>
    <property type="match status" value="2"/>
</dbReference>
<evidence type="ECO:0000256" key="1">
    <source>
        <dbReference type="ARBA" id="ARBA00004651"/>
    </source>
</evidence>
<feature type="compositionally biased region" description="Acidic residues" evidence="7">
    <location>
        <begin position="751"/>
        <end position="770"/>
    </location>
</feature>
<feature type="transmembrane region" description="Helical" evidence="8">
    <location>
        <begin position="616"/>
        <end position="639"/>
    </location>
</feature>
<sequence length="835" mass="90730">MFLKWGRFSYAYRKLIPFVLIGVILFLFGVFGTQLGNKMSQEGWDDPNSASTQAAKIENEVFGRDNSGDVIVMVNNPQDNLEEGREYVDNLKSSYPDQIAQVNSYFDTQNPNLLNEEGNLAFVAIGLAGDEEQTLKDFRIIQDALTDTELDVEVAGATAVADALDAGMADDIARAERAALPLVGLLLLVVFGSVVAAFMPLVVGGLSILGSIGILGILAGFLQVNVFAQAVVTLLGLGLAIDYGLFMVSRFREELDKGREVKDAVAVTTATAGQTVVFSAAMVAVALSGLFIFPQAFLKSVAYGSISAVGLAALLSVTLLPALFGLLGHNIDKWSIRRTKRTARQLEDTWWYRLPKWAMKRAKLMTVAICGLLIALTIPIVNISFGGINETYLPPTQETRVAQDKFNEEFPSFRTEPVKLVVENASNEQLVDVIMQVRELDGLTAPMAPSSATVDGTTVLSAGIEDRDDYADIVHELENLNAPEGVNLYVGGTPAMEVESLDALFDKLPWMVLYILVATFILMALVFGSVVLPMKAILMTILTVGATLGILTAMFVSGVGAGLLSFSPGPLMSPILVLIIAIIYGLSTDYEVFLVSRMVEARKQGASTDEAINYGTAHTGGIITAAALIMIVVAAAFGFSDIVMMKYIAFGMIFALFIDATIVRMLLVPAVMHLLREDNWWAPKFIHKAYEKLGHGSEPQLEPAAPKSSFPAPDTEGAVAAGATATAAQPKPQAQPEPHAEQQPSVAQESRDEEFFDSYEDAAEWEEYEDNSERFEEDHMGEESEDGPGRSGRTIDEDESLVPFNELMERLARERRSINRGPEHRELPRAEDDNA</sequence>
<dbReference type="Pfam" id="PF03176">
    <property type="entry name" value="MMPL"/>
    <property type="match status" value="2"/>
</dbReference>
<feature type="compositionally biased region" description="Basic and acidic residues" evidence="7">
    <location>
        <begin position="771"/>
        <end position="782"/>
    </location>
</feature>
<evidence type="ECO:0000313" key="11">
    <source>
        <dbReference type="Proteomes" id="UP000019226"/>
    </source>
</evidence>
<dbReference type="PANTHER" id="PTHR33406:SF11">
    <property type="entry name" value="MEMBRANE PROTEIN SCO6666-RELATED"/>
    <property type="match status" value="1"/>
</dbReference>
<keyword evidence="6 8" id="KW-0472">Membrane</keyword>
<dbReference type="InterPro" id="IPR050545">
    <property type="entry name" value="Mycobact_MmpL"/>
</dbReference>
<dbReference type="EMBL" id="CP004350">
    <property type="protein sequence ID" value="AHI21168.1"/>
    <property type="molecule type" value="Genomic_DNA"/>
</dbReference>
<feature type="compositionally biased region" description="Basic and acidic residues" evidence="7">
    <location>
        <begin position="807"/>
        <end position="835"/>
    </location>
</feature>
<dbReference type="PANTHER" id="PTHR33406">
    <property type="entry name" value="MEMBRANE PROTEIN MJ1562-RELATED"/>
    <property type="match status" value="1"/>
</dbReference>
<proteinExistence type="inferred from homology"/>
<organism evidence="10 11">
    <name type="scientific">Corynebacterium casei LMG S-19264</name>
    <dbReference type="NCBI Taxonomy" id="1285583"/>
    <lineage>
        <taxon>Bacteria</taxon>
        <taxon>Bacillati</taxon>
        <taxon>Actinomycetota</taxon>
        <taxon>Actinomycetes</taxon>
        <taxon>Mycobacteriales</taxon>
        <taxon>Corynebacteriaceae</taxon>
        <taxon>Corynebacterium</taxon>
    </lineage>
</organism>
<keyword evidence="4 8" id="KW-0812">Transmembrane</keyword>
<feature type="transmembrane region" description="Helical" evidence="8">
    <location>
        <begin position="178"/>
        <end position="202"/>
    </location>
</feature>
<feature type="transmembrane region" description="Helical" evidence="8">
    <location>
        <begin position="364"/>
        <end position="385"/>
    </location>
</feature>
<protein>
    <submittedName>
        <fullName evidence="10">Drug exporter of the RND superfamily protein</fullName>
    </submittedName>
</protein>
<feature type="transmembrane region" description="Helical" evidence="8">
    <location>
        <begin position="15"/>
        <end position="33"/>
    </location>
</feature>